<keyword evidence="1" id="KW-1133">Transmembrane helix</keyword>
<accession>A0ABM1SMA1</accession>
<proteinExistence type="predicted"/>
<evidence type="ECO:0000256" key="1">
    <source>
        <dbReference type="SAM" id="Phobius"/>
    </source>
</evidence>
<organism evidence="2 3">
    <name type="scientific">Limulus polyphemus</name>
    <name type="common">Atlantic horseshoe crab</name>
    <dbReference type="NCBI Taxonomy" id="6850"/>
    <lineage>
        <taxon>Eukaryota</taxon>
        <taxon>Metazoa</taxon>
        <taxon>Ecdysozoa</taxon>
        <taxon>Arthropoda</taxon>
        <taxon>Chelicerata</taxon>
        <taxon>Merostomata</taxon>
        <taxon>Xiphosura</taxon>
        <taxon>Limulidae</taxon>
        <taxon>Limulus</taxon>
    </lineage>
</organism>
<gene>
    <name evidence="3" type="primary">LOC106461945</name>
</gene>
<evidence type="ECO:0000313" key="2">
    <source>
        <dbReference type="Proteomes" id="UP000694941"/>
    </source>
</evidence>
<reference evidence="3" key="1">
    <citation type="submission" date="2025-08" db="UniProtKB">
        <authorList>
            <consortium name="RefSeq"/>
        </authorList>
    </citation>
    <scope>IDENTIFICATION</scope>
    <source>
        <tissue evidence="3">Muscle</tissue>
    </source>
</reference>
<feature type="transmembrane region" description="Helical" evidence="1">
    <location>
        <begin position="180"/>
        <end position="202"/>
    </location>
</feature>
<protein>
    <submittedName>
        <fullName evidence="3">Uncharacterized protein LOC106461945 isoform X2</fullName>
    </submittedName>
</protein>
<dbReference type="Proteomes" id="UP000694941">
    <property type="component" value="Unplaced"/>
</dbReference>
<keyword evidence="1" id="KW-0472">Membrane</keyword>
<name>A0ABM1SMA1_LIMPO</name>
<keyword evidence="2" id="KW-1185">Reference proteome</keyword>
<keyword evidence="1" id="KW-0812">Transmembrane</keyword>
<dbReference type="GeneID" id="106461945"/>
<sequence>MQKLRKVHCMNVWMPSVFNFFSKFVFVCLTLGLTLLSTETGVKICGSIPLVINYTASLEVHHQCSSQHDCTHLKGYVWCNPFGNKCECERGTFMLSSSYKCVKVARLHDVCESPEQCKKWDPLSTCTLTYESNILSSACKCDTNYQEEIGFNKTTCVIQRSFFPKNGIHQHFDTRDSVPILMGCVAAGLALLACSAGIAQLLRKRHQQFRSGPVNHEEETSNLQRISMVSTRSTRRKYRQCAESDNTYIRFLFLLSLRQQQ</sequence>
<evidence type="ECO:0000313" key="3">
    <source>
        <dbReference type="RefSeq" id="XP_022244757.1"/>
    </source>
</evidence>
<dbReference type="RefSeq" id="XP_022244757.1">
    <property type="nucleotide sequence ID" value="XM_022389049.1"/>
</dbReference>